<proteinExistence type="predicted"/>
<dbReference type="SUPFAM" id="SSF57302">
    <property type="entry name" value="Snake toxin-like"/>
    <property type="match status" value="2"/>
</dbReference>
<accession>A0AAD1T3L1</accession>
<dbReference type="Gene3D" id="2.10.60.10">
    <property type="entry name" value="CD59"/>
    <property type="match status" value="2"/>
</dbReference>
<protein>
    <recommendedName>
        <fullName evidence="4">UPAR/Ly6 domain-containing protein</fullName>
    </recommendedName>
</protein>
<feature type="domain" description="UPAR/Ly6" evidence="4">
    <location>
        <begin position="21"/>
        <end position="100"/>
    </location>
</feature>
<organism evidence="5 6">
    <name type="scientific">Pelobates cultripes</name>
    <name type="common">Western spadefoot toad</name>
    <dbReference type="NCBI Taxonomy" id="61616"/>
    <lineage>
        <taxon>Eukaryota</taxon>
        <taxon>Metazoa</taxon>
        <taxon>Chordata</taxon>
        <taxon>Craniata</taxon>
        <taxon>Vertebrata</taxon>
        <taxon>Euteleostomi</taxon>
        <taxon>Amphibia</taxon>
        <taxon>Batrachia</taxon>
        <taxon>Anura</taxon>
        <taxon>Pelobatoidea</taxon>
        <taxon>Pelobatidae</taxon>
        <taxon>Pelobates</taxon>
    </lineage>
</organism>
<evidence type="ECO:0000313" key="6">
    <source>
        <dbReference type="Proteomes" id="UP001295444"/>
    </source>
</evidence>
<gene>
    <name evidence="5" type="ORF">PECUL_23A029747</name>
</gene>
<dbReference type="InterPro" id="IPR045860">
    <property type="entry name" value="Snake_toxin-like_sf"/>
</dbReference>
<comment type="subcellular location">
    <subcellularLocation>
        <location evidence="1">Secreted</location>
    </subcellularLocation>
</comment>
<feature type="chain" id="PRO_5041992043" description="UPAR/Ly6 domain-containing protein" evidence="3">
    <location>
        <begin position="21"/>
        <end position="220"/>
    </location>
</feature>
<keyword evidence="2" id="KW-0964">Secreted</keyword>
<dbReference type="InterPro" id="IPR016054">
    <property type="entry name" value="LY6_UPA_recep-like"/>
</dbReference>
<evidence type="ECO:0000313" key="5">
    <source>
        <dbReference type="EMBL" id="CAH2318613.1"/>
    </source>
</evidence>
<dbReference type="CDD" id="cd23572">
    <property type="entry name" value="TFP_LU_ECD_PINLYP_rpt2"/>
    <property type="match status" value="1"/>
</dbReference>
<sequence length="220" mass="23503">MNSILCAFCMILALLRTGNCLSCTLCLVQGTTFCTGNNVTCDNGRVCISTHTVSTEDGIKKNEFFGRTCMPQHYCNNPGSFSTDKSNSRKGISCCETDNCVPPAPILPDVSDKPNGVICKTCTADDTEWCDTKQVKKCTGDENKCIVQIATMSGAVSRKTVLRGCATQSICNIGNETVTTDGISVIVSISCTDGCKSLYRGSSFQTLLAFALFLSLGCKN</sequence>
<dbReference type="GO" id="GO:0005576">
    <property type="term" value="C:extracellular region"/>
    <property type="evidence" value="ECO:0007669"/>
    <property type="project" value="UniProtKB-SubCell"/>
</dbReference>
<dbReference type="InterPro" id="IPR050918">
    <property type="entry name" value="CNF-like_PLA2_Inhibitor"/>
</dbReference>
<evidence type="ECO:0000256" key="1">
    <source>
        <dbReference type="ARBA" id="ARBA00004613"/>
    </source>
</evidence>
<name>A0AAD1T3L1_PELCU</name>
<feature type="signal peptide" evidence="3">
    <location>
        <begin position="1"/>
        <end position="20"/>
    </location>
</feature>
<dbReference type="PANTHER" id="PTHR20914">
    <property type="entry name" value="LY6/PLAUR DOMAIN-CONTAINING PROTEIN 8"/>
    <property type="match status" value="1"/>
</dbReference>
<feature type="domain" description="UPAR/Ly6" evidence="4">
    <location>
        <begin position="116"/>
        <end position="195"/>
    </location>
</feature>
<reference evidence="5" key="1">
    <citation type="submission" date="2022-03" db="EMBL/GenBank/DDBJ databases">
        <authorList>
            <person name="Alioto T."/>
            <person name="Alioto T."/>
            <person name="Gomez Garrido J."/>
        </authorList>
    </citation>
    <scope>NUCLEOTIDE SEQUENCE</scope>
</reference>
<evidence type="ECO:0000256" key="3">
    <source>
        <dbReference type="SAM" id="SignalP"/>
    </source>
</evidence>
<dbReference type="AlphaFoldDB" id="A0AAD1T3L1"/>
<keyword evidence="6" id="KW-1185">Reference proteome</keyword>
<dbReference type="PANTHER" id="PTHR20914:SF28">
    <property type="entry name" value="PHOSPHOLIPASE A2 INHIBITOR SUBUNIT GAMMA B"/>
    <property type="match status" value="1"/>
</dbReference>
<dbReference type="EMBL" id="OW240921">
    <property type="protein sequence ID" value="CAH2318613.1"/>
    <property type="molecule type" value="Genomic_DNA"/>
</dbReference>
<dbReference type="Proteomes" id="UP001295444">
    <property type="component" value="Chromosome 10"/>
</dbReference>
<evidence type="ECO:0000256" key="2">
    <source>
        <dbReference type="ARBA" id="ARBA00022525"/>
    </source>
</evidence>
<evidence type="ECO:0000259" key="4">
    <source>
        <dbReference type="Pfam" id="PF00021"/>
    </source>
</evidence>
<keyword evidence="3" id="KW-0732">Signal</keyword>
<dbReference type="Pfam" id="PF00021">
    <property type="entry name" value="UPAR_LY6"/>
    <property type="match status" value="2"/>
</dbReference>